<dbReference type="AlphaFoldDB" id="A0A074WU36"/>
<dbReference type="OrthoDB" id="10248252at2759"/>
<feature type="region of interest" description="Disordered" evidence="2">
    <location>
        <begin position="1"/>
        <end position="118"/>
    </location>
</feature>
<name>A0A074WU36_9PEZI</name>
<dbReference type="PANTHER" id="PTHR19842:SF2">
    <property type="entry name" value="WD REPEAT PROTEIN (AFU_ORTHOLOGUE AFUA_5G04300)"/>
    <property type="match status" value="1"/>
</dbReference>
<dbReference type="GO" id="GO:0031929">
    <property type="term" value="P:TOR signaling"/>
    <property type="evidence" value="ECO:0007669"/>
    <property type="project" value="InterPro"/>
</dbReference>
<feature type="compositionally biased region" description="Polar residues" evidence="2">
    <location>
        <begin position="267"/>
        <end position="287"/>
    </location>
</feature>
<dbReference type="PANTHER" id="PTHR19842">
    <property type="entry name" value="G BETA-LIKE PROTEIN GBL"/>
    <property type="match status" value="1"/>
</dbReference>
<dbReference type="GO" id="GO:0031931">
    <property type="term" value="C:TORC1 complex"/>
    <property type="evidence" value="ECO:0007669"/>
    <property type="project" value="InterPro"/>
</dbReference>
<comment type="similarity">
    <text evidence="1">Belongs to the WD repeat LST8 family.</text>
</comment>
<evidence type="ECO:0000313" key="4">
    <source>
        <dbReference type="Proteomes" id="UP000027730"/>
    </source>
</evidence>
<feature type="compositionally biased region" description="Acidic residues" evidence="2">
    <location>
        <begin position="39"/>
        <end position="49"/>
    </location>
</feature>
<feature type="region of interest" description="Disordered" evidence="2">
    <location>
        <begin position="512"/>
        <end position="537"/>
    </location>
</feature>
<evidence type="ECO:0000256" key="1">
    <source>
        <dbReference type="ARBA" id="ARBA00009890"/>
    </source>
</evidence>
<accession>A0A074WU36</accession>
<proteinExistence type="inferred from homology"/>
<dbReference type="SMART" id="SM00320">
    <property type="entry name" value="WD40"/>
    <property type="match status" value="4"/>
</dbReference>
<feature type="compositionally biased region" description="Low complexity" evidence="2">
    <location>
        <begin position="228"/>
        <end position="240"/>
    </location>
</feature>
<dbReference type="Proteomes" id="UP000027730">
    <property type="component" value="Unassembled WGS sequence"/>
</dbReference>
<feature type="region of interest" description="Disordered" evidence="2">
    <location>
        <begin position="135"/>
        <end position="154"/>
    </location>
</feature>
<keyword evidence="4" id="KW-1185">Reference proteome</keyword>
<dbReference type="SUPFAM" id="SSF50978">
    <property type="entry name" value="WD40 repeat-like"/>
    <property type="match status" value="1"/>
</dbReference>
<dbReference type="RefSeq" id="XP_013431167.1">
    <property type="nucleotide sequence ID" value="XM_013575713.1"/>
</dbReference>
<feature type="compositionally biased region" description="Polar residues" evidence="2">
    <location>
        <begin position="381"/>
        <end position="399"/>
    </location>
</feature>
<feature type="compositionally biased region" description="Basic and acidic residues" evidence="2">
    <location>
        <begin position="51"/>
        <end position="63"/>
    </location>
</feature>
<reference evidence="3 4" key="1">
    <citation type="journal article" date="2014" name="BMC Genomics">
        <title>Genome sequencing of four Aureobasidium pullulans varieties: biotechnological potential, stress tolerance, and description of new species.</title>
        <authorList>
            <person name="Gostin Ar C."/>
            <person name="Ohm R.A."/>
            <person name="Kogej T."/>
            <person name="Sonjak S."/>
            <person name="Turk M."/>
            <person name="Zajc J."/>
            <person name="Zalar P."/>
            <person name="Grube M."/>
            <person name="Sun H."/>
            <person name="Han J."/>
            <person name="Sharma A."/>
            <person name="Chiniquy J."/>
            <person name="Ngan C.Y."/>
            <person name="Lipzen A."/>
            <person name="Barry K."/>
            <person name="Grigoriev I.V."/>
            <person name="Gunde-Cimerman N."/>
        </authorList>
    </citation>
    <scope>NUCLEOTIDE SEQUENCE [LARGE SCALE GENOMIC DNA]</scope>
    <source>
        <strain evidence="3 4">CBS 147.97</strain>
    </source>
</reference>
<sequence>MSQRGRVVINLEDTPPPPESQSRHVPQRIPDTIFFTSSEESDSDNELEVIWDTRKQRIDKEAPNTKINTAHLSTTSTSKANARPPQPPQLAPAQQQQQQHQHGRSQPQQQQRHGQQYSRVSIANPKTQAFLAALSKSGPSTSSNSTSISTSTAAPVHTAGSALRRWKTPLLSLQPQFSRPVPVAPDRSPRPYTFIPTTVEAPSPATAKGSTRPSDSRSTQPVRRQAEPPSSSTPHSRASSTNVRKENAVSLGHLEEVLPISKKGMSPPSSIALNSSPRRPKNPQTSPFPRRKPAALRASPRMPLSLVDLTLPPAKHSPRKPLLAYSVIEIESSSEDDIAAPAASSSLSSNPSNQGSPRTGKRKVVELDDEGPVKRLRRIRSSITQPENSAPSTKPNISQDEVMDSVEDDQQTFAFSTDLSKIRPFANRFGQPFTPEEDALIIHLKEVICIPWKDFERFFVGRKWPSLQTRFSKVLSKRTTRAFTTKPLSQLATVNQPSYVNRELRRATYAQANPVDSSVATQEEDVETPDDPNRCRRSVRPLNHLVRHRELGSTLGREWPRKFQAGVRDLVYSSMGAQAYMDNASGDVSTIAWSPDGESFAAGAVAVTDVQSVDYNKPRNLVIGSATTQIVKELPHHTIKCRLPDGRRRELFSTVQAVAFSPDGKYMYSAGIDRYLHKYRVDGSPLCTTLVHNRKHAASVDFLSVSNNGLVATGNASSGLDSIQVYPHHGDELSEPICFSGMSQANRHPSALKWGVAHHHQDYLLAGFSTEAEVVYAEDDHRDKEGEVALWNIRTQQRMETDAPNRNVFDLAWNPNSGGNSSIFAVASRPISHVSHGIRSVVRLYSPHQTRASHTIELDCPAWDINDVVYSPHDDNLIAVGSTEGCVYIWDVRYAKHGQMPLRTLRHGESLAIMNHEKKRWEVDTGVRFLSWGSERDRLYTGSSDGVVACWDPYRSDSDKHVRDVVQLNSAVMSGAFSPDFSRLLIGEDAARLNLLSVGNDGAWFNRTTTAKFSVEEAPLQEDEIVTPILWDCQKMLISQELEVKPAGTMPSRQVVQGPNYNGPWRLTAEAAAKAPEEILKETAKARDDSQKFQDKVLMSLRRRKKQTRKSGLRPTDPCDLECGFIPLPDDYHPKEVWLSKHIPDPSSGCFKKPADIACFRCGKKPAINPKTRLIGCKDCGIVWRIGALGYEVIKQYKKEGASVTKVEEGVTDDSVVDLCDSEDERDRFVREVSASSTDSDVD</sequence>
<feature type="compositionally biased region" description="Low complexity" evidence="2">
    <location>
        <begin position="135"/>
        <end position="152"/>
    </location>
</feature>
<dbReference type="Pfam" id="PF00400">
    <property type="entry name" value="WD40"/>
    <property type="match status" value="2"/>
</dbReference>
<protein>
    <submittedName>
        <fullName evidence="3">WD40 repeat-like protein</fullName>
    </submittedName>
</protein>
<gene>
    <name evidence="3" type="ORF">M436DRAFT_69600</name>
</gene>
<feature type="compositionally biased region" description="Low complexity" evidence="2">
    <location>
        <begin position="339"/>
        <end position="353"/>
    </location>
</feature>
<dbReference type="GeneID" id="25414625"/>
<dbReference type="HOGENOM" id="CLU_272239_0_0_1"/>
<dbReference type="InterPro" id="IPR036322">
    <property type="entry name" value="WD40_repeat_dom_sf"/>
</dbReference>
<feature type="region of interest" description="Disordered" evidence="2">
    <location>
        <begin position="177"/>
        <end position="301"/>
    </location>
</feature>
<dbReference type="GO" id="GO:0031932">
    <property type="term" value="C:TORC2 complex"/>
    <property type="evidence" value="ECO:0007669"/>
    <property type="project" value="InterPro"/>
</dbReference>
<feature type="compositionally biased region" description="Polar residues" evidence="2">
    <location>
        <begin position="208"/>
        <end position="222"/>
    </location>
</feature>
<feature type="compositionally biased region" description="Low complexity" evidence="2">
    <location>
        <begin position="91"/>
        <end position="116"/>
    </location>
</feature>
<evidence type="ECO:0000313" key="3">
    <source>
        <dbReference type="EMBL" id="KEQ76638.1"/>
    </source>
</evidence>
<dbReference type="Gene3D" id="2.130.10.10">
    <property type="entry name" value="YVTN repeat-like/Quinoprotein amine dehydrogenase"/>
    <property type="match status" value="1"/>
</dbReference>
<dbReference type="InterPro" id="IPR015943">
    <property type="entry name" value="WD40/YVTN_repeat-like_dom_sf"/>
</dbReference>
<feature type="compositionally biased region" description="Polar residues" evidence="2">
    <location>
        <begin position="65"/>
        <end position="80"/>
    </location>
</feature>
<dbReference type="InterPro" id="IPR037588">
    <property type="entry name" value="MLST8"/>
</dbReference>
<organism evidence="3 4">
    <name type="scientific">Aureobasidium namibiae CBS 147.97</name>
    <dbReference type="NCBI Taxonomy" id="1043004"/>
    <lineage>
        <taxon>Eukaryota</taxon>
        <taxon>Fungi</taxon>
        <taxon>Dikarya</taxon>
        <taxon>Ascomycota</taxon>
        <taxon>Pezizomycotina</taxon>
        <taxon>Dothideomycetes</taxon>
        <taxon>Dothideomycetidae</taxon>
        <taxon>Dothideales</taxon>
        <taxon>Saccotheciaceae</taxon>
        <taxon>Aureobasidium</taxon>
    </lineage>
</organism>
<dbReference type="STRING" id="1043004.A0A074WU36"/>
<evidence type="ECO:0000256" key="2">
    <source>
        <dbReference type="SAM" id="MobiDB-lite"/>
    </source>
</evidence>
<feature type="region of interest" description="Disordered" evidence="2">
    <location>
        <begin position="339"/>
        <end position="399"/>
    </location>
</feature>
<dbReference type="InterPro" id="IPR001680">
    <property type="entry name" value="WD40_rpt"/>
</dbReference>
<dbReference type="EMBL" id="KL584703">
    <property type="protein sequence ID" value="KEQ76638.1"/>
    <property type="molecule type" value="Genomic_DNA"/>
</dbReference>
<feature type="compositionally biased region" description="Polar residues" evidence="2">
    <location>
        <begin position="512"/>
        <end position="521"/>
    </location>
</feature>
<dbReference type="GO" id="GO:0032956">
    <property type="term" value="P:regulation of actin cytoskeleton organization"/>
    <property type="evidence" value="ECO:0007669"/>
    <property type="project" value="TreeGrafter"/>
</dbReference>